<feature type="region of interest" description="Disordered" evidence="2">
    <location>
        <begin position="1"/>
        <end position="41"/>
    </location>
</feature>
<keyword evidence="3" id="KW-0472">Membrane</keyword>
<dbReference type="SUPFAM" id="SSF89372">
    <property type="entry name" value="Fucose-specific lectin"/>
    <property type="match status" value="1"/>
</dbReference>
<evidence type="ECO:0000256" key="1">
    <source>
        <dbReference type="ARBA" id="ARBA00009042"/>
    </source>
</evidence>
<dbReference type="AlphaFoldDB" id="A0A7C8M3P3"/>
<keyword evidence="5" id="KW-1185">Reference proteome</keyword>
<reference evidence="4 5" key="1">
    <citation type="submission" date="2020-01" db="EMBL/GenBank/DDBJ databases">
        <authorList>
            <consortium name="DOE Joint Genome Institute"/>
            <person name="Haridas S."/>
            <person name="Albert R."/>
            <person name="Binder M."/>
            <person name="Bloem J."/>
            <person name="Labutti K."/>
            <person name="Salamov A."/>
            <person name="Andreopoulos B."/>
            <person name="Baker S.E."/>
            <person name="Barry K."/>
            <person name="Bills G."/>
            <person name="Bluhm B.H."/>
            <person name="Cannon C."/>
            <person name="Castanera R."/>
            <person name="Culley D.E."/>
            <person name="Daum C."/>
            <person name="Ezra D."/>
            <person name="Gonzalez J.B."/>
            <person name="Henrissat B."/>
            <person name="Kuo A."/>
            <person name="Liang C."/>
            <person name="Lipzen A."/>
            <person name="Lutzoni F."/>
            <person name="Magnuson J."/>
            <person name="Mondo S."/>
            <person name="Nolan M."/>
            <person name="Ohm R."/>
            <person name="Pangilinan J."/>
            <person name="Park H.-J.H."/>
            <person name="Ramirez L."/>
            <person name="Alfaro M."/>
            <person name="Sun H."/>
            <person name="Tritt A."/>
            <person name="Yoshinaga Y."/>
            <person name="Zwiers L.-H.L."/>
            <person name="Turgeon B.G."/>
            <person name="Goodwin S.B."/>
            <person name="Spatafora J.W."/>
            <person name="Crous P.W."/>
            <person name="Grigoriev I.V."/>
        </authorList>
    </citation>
    <scope>NUCLEOTIDE SEQUENCE [LARGE SCALE GENOMIC DNA]</scope>
    <source>
        <strain evidence="4 5">CBS 611.86</strain>
    </source>
</reference>
<dbReference type="Proteomes" id="UP000481861">
    <property type="component" value="Unassembled WGS sequence"/>
</dbReference>
<evidence type="ECO:0000256" key="3">
    <source>
        <dbReference type="SAM" id="Phobius"/>
    </source>
</evidence>
<evidence type="ECO:0000256" key="2">
    <source>
        <dbReference type="SAM" id="MobiDB-lite"/>
    </source>
</evidence>
<feature type="transmembrane region" description="Helical" evidence="3">
    <location>
        <begin position="51"/>
        <end position="76"/>
    </location>
</feature>
<proteinExistence type="inferred from homology"/>
<comment type="similarity">
    <text evidence="1">Belongs to the fungal fucose-specific lectin family.</text>
</comment>
<comment type="caution">
    <text evidence="4">The sequence shown here is derived from an EMBL/GenBank/DDBJ whole genome shotgun (WGS) entry which is preliminary data.</text>
</comment>
<dbReference type="EMBL" id="JAADJZ010000026">
    <property type="protein sequence ID" value="KAF2866655.1"/>
    <property type="molecule type" value="Genomic_DNA"/>
</dbReference>
<accession>A0A7C8M3P3</accession>
<evidence type="ECO:0000313" key="4">
    <source>
        <dbReference type="EMBL" id="KAF2866655.1"/>
    </source>
</evidence>
<dbReference type="Pfam" id="PF07938">
    <property type="entry name" value="Fungal_lectin"/>
    <property type="match status" value="1"/>
</dbReference>
<dbReference type="OrthoDB" id="3923199at2759"/>
<gene>
    <name evidence="4" type="ORF">BDV95DRAFT_631492</name>
</gene>
<dbReference type="InterPro" id="IPR012475">
    <property type="entry name" value="Fungal_lectin"/>
</dbReference>
<sequence>MSPSAGVGSNDPPPPFAELAFHDKKGSDARPPVEPPVTEQQPRICGMRKRWFIVSLTAIMACLIAVGLGVGLGLGLGRKGKDSPATVGHPYCRNHPELCIGGTLDPNFYSKKGAFNGSGIAVAGQAGDPLWEGENTRMFTLYFQHWTGDLRSIKYTGGKKWIGGTKEQTVATDAKSATPISTVAFKSQDNSSIFHVFYISKDNIIKQVTQTNKSKEWTPGPLNKHNLRAFDSPSVGLQACWKGNYYGEADYSKFPTPSGNTNEVPLDARLGINIWFATDETTFQQYTWYEGKEEWLEPKNDAKRLGMNGHAGVGCYSWGPGTVQYFMINNRYNGTEIWWKDTNWTSTDSSDAHVINTWVNATDAAITGLHPATSLGYTTYLFGQMADNTVSGFNVTFSAENSTVPREDEFTISTSSGPAKGLGGTHLTNTAFKLNVTGWKDNMFVFYQTEGDDITVFTRSERGSEWMNESIPIPHD</sequence>
<protein>
    <submittedName>
        <fullName evidence="4">Uncharacterized protein</fullName>
    </submittedName>
</protein>
<keyword evidence="3" id="KW-1133">Transmembrane helix</keyword>
<dbReference type="Gene3D" id="2.120.10.70">
    <property type="entry name" value="Fucose-specific lectin"/>
    <property type="match status" value="1"/>
</dbReference>
<name>A0A7C8M3P3_9PLEO</name>
<organism evidence="4 5">
    <name type="scientific">Massariosphaeria phaeospora</name>
    <dbReference type="NCBI Taxonomy" id="100035"/>
    <lineage>
        <taxon>Eukaryota</taxon>
        <taxon>Fungi</taxon>
        <taxon>Dikarya</taxon>
        <taxon>Ascomycota</taxon>
        <taxon>Pezizomycotina</taxon>
        <taxon>Dothideomycetes</taxon>
        <taxon>Pleosporomycetidae</taxon>
        <taxon>Pleosporales</taxon>
        <taxon>Pleosporales incertae sedis</taxon>
        <taxon>Massariosphaeria</taxon>
    </lineage>
</organism>
<keyword evidence="3" id="KW-0812">Transmembrane</keyword>
<evidence type="ECO:0000313" key="5">
    <source>
        <dbReference type="Proteomes" id="UP000481861"/>
    </source>
</evidence>